<evidence type="ECO:0000256" key="11">
    <source>
        <dbReference type="RuleBase" id="RU000688"/>
    </source>
</evidence>
<organism evidence="14 15">
    <name type="scientific">Heterocephalus glaber</name>
    <name type="common">Naked mole rat</name>
    <dbReference type="NCBI Taxonomy" id="10181"/>
    <lineage>
        <taxon>Eukaryota</taxon>
        <taxon>Metazoa</taxon>
        <taxon>Chordata</taxon>
        <taxon>Craniata</taxon>
        <taxon>Vertebrata</taxon>
        <taxon>Euteleostomi</taxon>
        <taxon>Mammalia</taxon>
        <taxon>Eutheria</taxon>
        <taxon>Euarchontoglires</taxon>
        <taxon>Glires</taxon>
        <taxon>Rodentia</taxon>
        <taxon>Hystricomorpha</taxon>
        <taxon>Bathyergidae</taxon>
        <taxon>Heterocephalus</taxon>
    </lineage>
</organism>
<keyword evidence="3 12" id="KW-0716">Sensory transduction</keyword>
<feature type="transmembrane region" description="Helical" evidence="12">
    <location>
        <begin position="109"/>
        <end position="130"/>
    </location>
</feature>
<keyword evidence="2 12" id="KW-1003">Cell membrane</keyword>
<keyword evidence="10 11" id="KW-0807">Transducer</keyword>
<evidence type="ECO:0000256" key="8">
    <source>
        <dbReference type="ARBA" id="ARBA00023136"/>
    </source>
</evidence>
<evidence type="ECO:0000256" key="5">
    <source>
        <dbReference type="ARBA" id="ARBA00022725"/>
    </source>
</evidence>
<dbReference type="InterPro" id="IPR000276">
    <property type="entry name" value="GPCR_Rhodpsn"/>
</dbReference>
<evidence type="ECO:0000256" key="6">
    <source>
        <dbReference type="ARBA" id="ARBA00022989"/>
    </source>
</evidence>
<keyword evidence="14" id="KW-1185">Reference proteome</keyword>
<dbReference type="GO" id="GO:0005886">
    <property type="term" value="C:plasma membrane"/>
    <property type="evidence" value="ECO:0007669"/>
    <property type="project" value="UniProtKB-SubCell"/>
</dbReference>
<dbReference type="FunFam" id="1.20.1070.10:FF:000001">
    <property type="entry name" value="Olfactory receptor"/>
    <property type="match status" value="1"/>
</dbReference>
<feature type="transmembrane region" description="Helical" evidence="12">
    <location>
        <begin position="247"/>
        <end position="268"/>
    </location>
</feature>
<comment type="subcellular location">
    <subcellularLocation>
        <location evidence="1 12">Cell membrane</location>
        <topology evidence="1 12">Multi-pass membrane protein</topology>
    </subcellularLocation>
</comment>
<dbReference type="GO" id="GO:0004930">
    <property type="term" value="F:G protein-coupled receptor activity"/>
    <property type="evidence" value="ECO:0007669"/>
    <property type="project" value="UniProtKB-KW"/>
</dbReference>
<feature type="domain" description="G-protein coupled receptors family 1 profile" evidence="13">
    <location>
        <begin position="48"/>
        <end position="297"/>
    </location>
</feature>
<gene>
    <name evidence="15" type="primary">LOC101713823</name>
</gene>
<comment type="similarity">
    <text evidence="11">Belongs to the G-protein coupled receptor 1 family.</text>
</comment>
<name>A0AAX6Q9M0_HETGA</name>
<evidence type="ECO:0000256" key="7">
    <source>
        <dbReference type="ARBA" id="ARBA00023040"/>
    </source>
</evidence>
<dbReference type="GeneID" id="101713823"/>
<protein>
    <recommendedName>
        <fullName evidence="12">Olfactory receptor</fullName>
    </recommendedName>
</protein>
<dbReference type="PROSITE" id="PS00237">
    <property type="entry name" value="G_PROTEIN_RECEP_F1_1"/>
    <property type="match status" value="1"/>
</dbReference>
<evidence type="ECO:0000259" key="13">
    <source>
        <dbReference type="PROSITE" id="PS50262"/>
    </source>
</evidence>
<evidence type="ECO:0000313" key="15">
    <source>
        <dbReference type="RefSeq" id="XP_004869873.1"/>
    </source>
</evidence>
<dbReference type="PANTHER" id="PTHR26453">
    <property type="entry name" value="OLFACTORY RECEPTOR"/>
    <property type="match status" value="1"/>
</dbReference>
<dbReference type="PRINTS" id="PR00237">
    <property type="entry name" value="GPCRRHODOPSN"/>
</dbReference>
<evidence type="ECO:0000256" key="3">
    <source>
        <dbReference type="ARBA" id="ARBA00022606"/>
    </source>
</evidence>
<dbReference type="PRINTS" id="PR00245">
    <property type="entry name" value="OLFACTORYR"/>
</dbReference>
<sequence length="318" mass="35584">MGSTGQNPPQRNQTALVEFILLGFSDVPSLQGFLFGLFLVMYVMALVGNSLILIITKTDPSLQMPMYLFLGNFSFLEICYVSVTIPRLLEDLHRQNRSISFLACATQMYVFLVLGVTECFILTAMAYDRYVAICNPLLYPVIMNNKLSSQLAGGCWISGVPVHIGFTYSIFSLPFCGHNQLNHFFCDVPPVLTLVCGDTFLIEMLIYVIALLVVTVPFMLIVGSYVKIISTIMKLPSTTGRAKAFSTCSSHLMVVALFFGSGIITYLRPKSSHSPKTDKFLSLFYTIVTPMFNPMIYCLRNKDVMVALKKFLLKWIVL</sequence>
<reference evidence="15" key="1">
    <citation type="submission" date="2025-08" db="UniProtKB">
        <authorList>
            <consortium name="RefSeq"/>
        </authorList>
    </citation>
    <scope>IDENTIFICATION</scope>
</reference>
<keyword evidence="8 12" id="KW-0472">Membrane</keyword>
<dbReference type="RefSeq" id="XP_004869873.1">
    <property type="nucleotide sequence ID" value="XM_004869816.1"/>
</dbReference>
<feature type="transmembrane region" description="Helical" evidence="12">
    <location>
        <begin position="33"/>
        <end position="55"/>
    </location>
</feature>
<keyword evidence="4 11" id="KW-0812">Transmembrane</keyword>
<feature type="transmembrane region" description="Helical" evidence="12">
    <location>
        <begin position="151"/>
        <end position="171"/>
    </location>
</feature>
<dbReference type="PROSITE" id="PS50262">
    <property type="entry name" value="G_PROTEIN_RECEP_F1_2"/>
    <property type="match status" value="1"/>
</dbReference>
<feature type="transmembrane region" description="Helical" evidence="12">
    <location>
        <begin position="204"/>
        <end position="226"/>
    </location>
</feature>
<dbReference type="Proteomes" id="UP000694906">
    <property type="component" value="Unplaced"/>
</dbReference>
<evidence type="ECO:0000256" key="12">
    <source>
        <dbReference type="RuleBase" id="RU363047"/>
    </source>
</evidence>
<dbReference type="GO" id="GO:0004984">
    <property type="term" value="F:olfactory receptor activity"/>
    <property type="evidence" value="ECO:0007669"/>
    <property type="project" value="InterPro"/>
</dbReference>
<proteinExistence type="inferred from homology"/>
<dbReference type="SUPFAM" id="SSF81321">
    <property type="entry name" value="Family A G protein-coupled receptor-like"/>
    <property type="match status" value="1"/>
</dbReference>
<evidence type="ECO:0000256" key="2">
    <source>
        <dbReference type="ARBA" id="ARBA00022475"/>
    </source>
</evidence>
<dbReference type="InterPro" id="IPR000725">
    <property type="entry name" value="Olfact_rcpt"/>
</dbReference>
<evidence type="ECO:0000256" key="4">
    <source>
        <dbReference type="ARBA" id="ARBA00022692"/>
    </source>
</evidence>
<keyword evidence="5 12" id="KW-0552">Olfaction</keyword>
<dbReference type="Gene3D" id="1.20.1070.10">
    <property type="entry name" value="Rhodopsin 7-helix transmembrane proteins"/>
    <property type="match status" value="1"/>
</dbReference>
<dbReference type="Pfam" id="PF13853">
    <property type="entry name" value="7tm_4"/>
    <property type="match status" value="1"/>
</dbReference>
<feature type="transmembrane region" description="Helical" evidence="12">
    <location>
        <begin position="280"/>
        <end position="299"/>
    </location>
</feature>
<dbReference type="CDD" id="cd15225">
    <property type="entry name" value="7tmA_OR10A-like"/>
    <property type="match status" value="1"/>
</dbReference>
<dbReference type="AlphaFoldDB" id="A0AAX6Q9M0"/>
<feature type="transmembrane region" description="Helical" evidence="12">
    <location>
        <begin position="67"/>
        <end position="89"/>
    </location>
</feature>
<keyword evidence="6 12" id="KW-1133">Transmembrane helix</keyword>
<evidence type="ECO:0000256" key="9">
    <source>
        <dbReference type="ARBA" id="ARBA00023170"/>
    </source>
</evidence>
<keyword evidence="7 11" id="KW-0297">G-protein coupled receptor</keyword>
<evidence type="ECO:0000313" key="14">
    <source>
        <dbReference type="Proteomes" id="UP000694906"/>
    </source>
</evidence>
<keyword evidence="9 11" id="KW-0675">Receptor</keyword>
<evidence type="ECO:0000256" key="10">
    <source>
        <dbReference type="ARBA" id="ARBA00023224"/>
    </source>
</evidence>
<accession>A0AAX6Q9M0</accession>
<dbReference type="InterPro" id="IPR017452">
    <property type="entry name" value="GPCR_Rhodpsn_7TM"/>
</dbReference>
<evidence type="ECO:0000256" key="1">
    <source>
        <dbReference type="ARBA" id="ARBA00004651"/>
    </source>
</evidence>
<dbReference type="KEGG" id="hgl:101713823"/>